<dbReference type="InterPro" id="IPR036724">
    <property type="entry name" value="Cobalamin-bd_sf"/>
</dbReference>
<evidence type="ECO:0008006" key="7">
    <source>
        <dbReference type="Google" id="ProtNLM"/>
    </source>
</evidence>
<dbReference type="EMBL" id="UOEY01000087">
    <property type="protein sequence ID" value="VAW39820.1"/>
    <property type="molecule type" value="Genomic_DNA"/>
</dbReference>
<dbReference type="GO" id="GO:0046653">
    <property type="term" value="P:tetrahydrofolate metabolic process"/>
    <property type="evidence" value="ECO:0007669"/>
    <property type="project" value="TreeGrafter"/>
</dbReference>
<dbReference type="Gene3D" id="3.40.50.280">
    <property type="entry name" value="Cobalamin-binding domain"/>
    <property type="match status" value="1"/>
</dbReference>
<dbReference type="PROSITE" id="PS51332">
    <property type="entry name" value="B12_BINDING"/>
    <property type="match status" value="1"/>
</dbReference>
<dbReference type="InterPro" id="IPR003759">
    <property type="entry name" value="Cbl-bd_cap"/>
</dbReference>
<dbReference type="GO" id="GO:0031419">
    <property type="term" value="F:cobalamin binding"/>
    <property type="evidence" value="ECO:0007669"/>
    <property type="project" value="InterPro"/>
</dbReference>
<dbReference type="InterPro" id="IPR050554">
    <property type="entry name" value="Met_Synthase/Corrinoid"/>
</dbReference>
<dbReference type="Pfam" id="PF02310">
    <property type="entry name" value="B12-binding"/>
    <property type="match status" value="1"/>
</dbReference>
<evidence type="ECO:0000259" key="4">
    <source>
        <dbReference type="PROSITE" id="PS51332"/>
    </source>
</evidence>
<evidence type="ECO:0000256" key="1">
    <source>
        <dbReference type="ARBA" id="ARBA00010854"/>
    </source>
</evidence>
<dbReference type="SUPFAM" id="SSF52242">
    <property type="entry name" value="Cobalamin (vitamin B12)-binding domain"/>
    <property type="match status" value="1"/>
</dbReference>
<dbReference type="GO" id="GO:0005829">
    <property type="term" value="C:cytosol"/>
    <property type="evidence" value="ECO:0007669"/>
    <property type="project" value="TreeGrafter"/>
</dbReference>
<dbReference type="AlphaFoldDB" id="A0A3B0VGP5"/>
<dbReference type="GO" id="GO:0008705">
    <property type="term" value="F:methionine synthase activity"/>
    <property type="evidence" value="ECO:0007669"/>
    <property type="project" value="TreeGrafter"/>
</dbReference>
<organism evidence="6">
    <name type="scientific">hydrothermal vent metagenome</name>
    <dbReference type="NCBI Taxonomy" id="652676"/>
    <lineage>
        <taxon>unclassified sequences</taxon>
        <taxon>metagenomes</taxon>
        <taxon>ecological metagenomes</taxon>
    </lineage>
</organism>
<dbReference type="PANTHER" id="PTHR45833">
    <property type="entry name" value="METHIONINE SYNTHASE"/>
    <property type="match status" value="1"/>
</dbReference>
<dbReference type="Gene3D" id="1.10.1240.10">
    <property type="entry name" value="Methionine synthase domain"/>
    <property type="match status" value="1"/>
</dbReference>
<gene>
    <name evidence="6" type="ORF">MNBD_DELTA04-1491</name>
</gene>
<name>A0A3B0VGP5_9ZZZZ</name>
<evidence type="ECO:0000256" key="3">
    <source>
        <dbReference type="ARBA" id="ARBA00023285"/>
    </source>
</evidence>
<dbReference type="FunFam" id="3.40.50.280:FF:000003">
    <property type="entry name" value="Dimethylamine methyltransferase corrinoid protein"/>
    <property type="match status" value="1"/>
</dbReference>
<dbReference type="PANTHER" id="PTHR45833:SF1">
    <property type="entry name" value="METHIONINE SYNTHASE"/>
    <property type="match status" value="1"/>
</dbReference>
<dbReference type="InterPro" id="IPR006158">
    <property type="entry name" value="Cobalamin-bd"/>
</dbReference>
<dbReference type="SUPFAM" id="SSF47644">
    <property type="entry name" value="Methionine synthase domain"/>
    <property type="match status" value="1"/>
</dbReference>
<protein>
    <recommendedName>
        <fullName evidence="7">Methionine synthase</fullName>
    </recommendedName>
</protein>
<feature type="domain" description="B12-binding N-terminal" evidence="5">
    <location>
        <begin position="1"/>
        <end position="92"/>
    </location>
</feature>
<reference evidence="6" key="1">
    <citation type="submission" date="2018-06" db="EMBL/GenBank/DDBJ databases">
        <authorList>
            <person name="Zhirakovskaya E."/>
        </authorList>
    </citation>
    <scope>NUCLEOTIDE SEQUENCE</scope>
</reference>
<proteinExistence type="inferred from homology"/>
<feature type="domain" description="B12-binding" evidence="4">
    <location>
        <begin position="92"/>
        <end position="219"/>
    </location>
</feature>
<sequence>MGEKQEILQQLAQAVVEMDEEAAVTVAEQSFRVGIDPYEAITDGLSMGMGIVNEKFENEEYFVPEILLCADAMYAGLEVLRPHLKIEAASHHARVVIGVVEGDTHDIGKNLVKMMLETAALEVYDLGRNVPLHDFVDKALEIDAQMICLSTLMTTTMDGMKKVVDILEEKGIRDRFVVMVGGGPISQTFADSIGADGYAANAAAAVRKANELLENMVTA</sequence>
<comment type="similarity">
    <text evidence="1">Belongs to the methylamine corrinoid protein family.</text>
</comment>
<keyword evidence="3" id="KW-0170">Cobalt</keyword>
<accession>A0A3B0VGP5</accession>
<dbReference type="GO" id="GO:0046872">
    <property type="term" value="F:metal ion binding"/>
    <property type="evidence" value="ECO:0007669"/>
    <property type="project" value="UniProtKB-KW"/>
</dbReference>
<evidence type="ECO:0000313" key="6">
    <source>
        <dbReference type="EMBL" id="VAW39820.1"/>
    </source>
</evidence>
<dbReference type="PROSITE" id="PS51337">
    <property type="entry name" value="B12_BINDING_NTER"/>
    <property type="match status" value="1"/>
</dbReference>
<keyword evidence="2" id="KW-0479">Metal-binding</keyword>
<evidence type="ECO:0000256" key="2">
    <source>
        <dbReference type="ARBA" id="ARBA00022723"/>
    </source>
</evidence>
<evidence type="ECO:0000259" key="5">
    <source>
        <dbReference type="PROSITE" id="PS51337"/>
    </source>
</evidence>
<dbReference type="InterPro" id="IPR036594">
    <property type="entry name" value="Meth_synthase_dom"/>
</dbReference>
<dbReference type="SMART" id="SM01018">
    <property type="entry name" value="B12-binding_2"/>
    <property type="match status" value="1"/>
</dbReference>
<dbReference type="GO" id="GO:0050667">
    <property type="term" value="P:homocysteine metabolic process"/>
    <property type="evidence" value="ECO:0007669"/>
    <property type="project" value="TreeGrafter"/>
</dbReference>
<dbReference type="CDD" id="cd02070">
    <property type="entry name" value="corrinoid_protein_B12-BD"/>
    <property type="match status" value="1"/>
</dbReference>
<dbReference type="Pfam" id="PF02607">
    <property type="entry name" value="B12-binding_2"/>
    <property type="match status" value="1"/>
</dbReference>